<dbReference type="InterPro" id="IPR009057">
    <property type="entry name" value="Homeodomain-like_sf"/>
</dbReference>
<dbReference type="PROSITE" id="PS50977">
    <property type="entry name" value="HTH_TETR_2"/>
    <property type="match status" value="1"/>
</dbReference>
<dbReference type="InterPro" id="IPR036271">
    <property type="entry name" value="Tet_transcr_reg_TetR-rel_C_sf"/>
</dbReference>
<keyword evidence="1" id="KW-0678">Repressor</keyword>
<dbReference type="Gene3D" id="1.10.357.10">
    <property type="entry name" value="Tetracycline Repressor, domain 2"/>
    <property type="match status" value="1"/>
</dbReference>
<dbReference type="Pfam" id="PF00440">
    <property type="entry name" value="TetR_N"/>
    <property type="match status" value="1"/>
</dbReference>
<dbReference type="AlphaFoldDB" id="A0A3S0H045"/>
<dbReference type="EMBL" id="RXOE01000001">
    <property type="protein sequence ID" value="RTQ37537.1"/>
    <property type="molecule type" value="Genomic_DNA"/>
</dbReference>
<dbReference type="RefSeq" id="WP_126469198.1">
    <property type="nucleotide sequence ID" value="NZ_RXOE01000001.1"/>
</dbReference>
<name>A0A3S0H045_9BURK</name>
<sequence length="201" mass="21798">MRKIDPERQQAKRRQIMEAAGNCFARRGFHATTTAEICAEAGMSPGNLFHYFDSKSAIVEAIVEEERADTAAYFAALDESSDLLEALLDFLDAVMAFAADKTYARLALEIAAEATRNPAINTQMAAGDAQTRADIARLLRGAMANGQVDAGLEPEQAASWIVALIDGVFSRLAMDPGFDPQREAPMLRLVVSRFLKAGSAR</sequence>
<evidence type="ECO:0000256" key="2">
    <source>
        <dbReference type="ARBA" id="ARBA00023015"/>
    </source>
</evidence>
<dbReference type="PRINTS" id="PR00455">
    <property type="entry name" value="HTHTETR"/>
</dbReference>
<protein>
    <submittedName>
        <fullName evidence="7">TetR/AcrR family transcriptional regulator</fullName>
    </submittedName>
</protein>
<evidence type="ECO:0000256" key="1">
    <source>
        <dbReference type="ARBA" id="ARBA00022491"/>
    </source>
</evidence>
<evidence type="ECO:0000256" key="5">
    <source>
        <dbReference type="PROSITE-ProRule" id="PRU00335"/>
    </source>
</evidence>
<evidence type="ECO:0000259" key="6">
    <source>
        <dbReference type="PROSITE" id="PS50977"/>
    </source>
</evidence>
<dbReference type="InterPro" id="IPR050109">
    <property type="entry name" value="HTH-type_TetR-like_transc_reg"/>
</dbReference>
<evidence type="ECO:0000313" key="8">
    <source>
        <dbReference type="Proteomes" id="UP000267418"/>
    </source>
</evidence>
<dbReference type="PANTHER" id="PTHR30055">
    <property type="entry name" value="HTH-TYPE TRANSCRIPTIONAL REGULATOR RUTR"/>
    <property type="match status" value="1"/>
</dbReference>
<comment type="caution">
    <text evidence="7">The sequence shown here is derived from an EMBL/GenBank/DDBJ whole genome shotgun (WGS) entry which is preliminary data.</text>
</comment>
<dbReference type="GO" id="GO:0000976">
    <property type="term" value="F:transcription cis-regulatory region binding"/>
    <property type="evidence" value="ECO:0007669"/>
    <property type="project" value="TreeGrafter"/>
</dbReference>
<dbReference type="SUPFAM" id="SSF48498">
    <property type="entry name" value="Tetracyclin repressor-like, C-terminal domain"/>
    <property type="match status" value="1"/>
</dbReference>
<feature type="DNA-binding region" description="H-T-H motif" evidence="5">
    <location>
        <begin position="33"/>
        <end position="52"/>
    </location>
</feature>
<dbReference type="InterPro" id="IPR039538">
    <property type="entry name" value="BetI_C"/>
</dbReference>
<dbReference type="InterPro" id="IPR001647">
    <property type="entry name" value="HTH_TetR"/>
</dbReference>
<dbReference type="SUPFAM" id="SSF46689">
    <property type="entry name" value="Homeodomain-like"/>
    <property type="match status" value="1"/>
</dbReference>
<gene>
    <name evidence="7" type="ORF">EJP69_07380</name>
</gene>
<organism evidence="7 8">
    <name type="scientific">Variovorax gossypii</name>
    <dbReference type="NCBI Taxonomy" id="1679495"/>
    <lineage>
        <taxon>Bacteria</taxon>
        <taxon>Pseudomonadati</taxon>
        <taxon>Pseudomonadota</taxon>
        <taxon>Betaproteobacteria</taxon>
        <taxon>Burkholderiales</taxon>
        <taxon>Comamonadaceae</taxon>
        <taxon>Variovorax</taxon>
    </lineage>
</organism>
<keyword evidence="8" id="KW-1185">Reference proteome</keyword>
<keyword evidence="3 5" id="KW-0238">DNA-binding</keyword>
<evidence type="ECO:0000256" key="4">
    <source>
        <dbReference type="ARBA" id="ARBA00023163"/>
    </source>
</evidence>
<feature type="domain" description="HTH tetR-type" evidence="6">
    <location>
        <begin position="10"/>
        <end position="70"/>
    </location>
</feature>
<dbReference type="Pfam" id="PF13977">
    <property type="entry name" value="TetR_C_6"/>
    <property type="match status" value="1"/>
</dbReference>
<proteinExistence type="predicted"/>
<keyword evidence="4" id="KW-0804">Transcription</keyword>
<evidence type="ECO:0000313" key="7">
    <source>
        <dbReference type="EMBL" id="RTQ37537.1"/>
    </source>
</evidence>
<dbReference type="PANTHER" id="PTHR30055:SF226">
    <property type="entry name" value="HTH-TYPE TRANSCRIPTIONAL REGULATOR PKSA"/>
    <property type="match status" value="1"/>
</dbReference>
<accession>A0A3S0H045</accession>
<keyword evidence="2" id="KW-0805">Transcription regulation</keyword>
<dbReference type="GO" id="GO:0003700">
    <property type="term" value="F:DNA-binding transcription factor activity"/>
    <property type="evidence" value="ECO:0007669"/>
    <property type="project" value="TreeGrafter"/>
</dbReference>
<dbReference type="OrthoDB" id="9816320at2"/>
<reference evidence="7 8" key="1">
    <citation type="submission" date="2018-12" db="EMBL/GenBank/DDBJ databases">
        <title>The genome of Variovorax gossypii DSM 100435.</title>
        <authorList>
            <person name="Gao J."/>
            <person name="Sun J."/>
        </authorList>
    </citation>
    <scope>NUCLEOTIDE SEQUENCE [LARGE SCALE GENOMIC DNA]</scope>
    <source>
        <strain evidence="7 8">DSM 100435</strain>
    </source>
</reference>
<evidence type="ECO:0000256" key="3">
    <source>
        <dbReference type="ARBA" id="ARBA00023125"/>
    </source>
</evidence>
<dbReference type="Proteomes" id="UP000267418">
    <property type="component" value="Unassembled WGS sequence"/>
</dbReference>